<evidence type="ECO:0000313" key="2">
    <source>
        <dbReference type="EMBL" id="KAF9877733.1"/>
    </source>
</evidence>
<dbReference type="OrthoDB" id="3903267at2759"/>
<sequence>MDDSGCAKVLDVGVDWELESGASTPRSDTSSSSQDSVFSKPRTPVSPADTEMSFSSLDPDDEKHPDSSTKSKAINIPNYPNHIVAGSMLCSPGQLKVWRDTLEQARKTGEFPNTTSSVEDPKNIVEDYQHLQRLRDARGNPSLPPPEKYLMVKADIACRIKARDEAEASSPNFERVGGRVQGWMNAINQETRMLEITQAALQRRGISNPTQDDYDTIADEFMQIAERTLLDVANPLRMNASRMEGSISRFDGQLNGMGAQLDGLSSLNDSMSHSMSTQLDGLSSLNDSMSHSMSTQLDGLSSLNDSMSHSMTTHLDALNTMLSAQSSTFNGSVTMLNTALALSVPLARRKRRKVEKKTTLDTFNGTDIPASKPRKLMSTTIPEVAEMPWAPPGSDASDSKPRKLTQAAIPKVAEVPKDWAQPSETFEGQILWSSELPTQEQIGKLHGRGTGHDLTSWKEHRLLERLLVSIDFEARSEGLELPWAKIAHHLNPGSGPQAVQQFLDRTYNSLLDEGHVVPPPYRKYQSFPPKIRGYARDDTVEGGVRPVPYWEAYQNPAVPK</sequence>
<accession>A0A9P6I5M5</accession>
<dbReference type="EMBL" id="JAATWM020000013">
    <property type="protein sequence ID" value="KAF9877733.1"/>
    <property type="molecule type" value="Genomic_DNA"/>
</dbReference>
<reference evidence="2" key="2">
    <citation type="submission" date="2020-11" db="EMBL/GenBank/DDBJ databases">
        <title>Whole genome sequencing of Colletotrichum sp.</title>
        <authorList>
            <person name="Li H."/>
        </authorList>
    </citation>
    <scope>NUCLEOTIDE SEQUENCE</scope>
    <source>
        <strain evidence="2">CkLH20</strain>
    </source>
</reference>
<dbReference type="GeneID" id="62160661"/>
<dbReference type="RefSeq" id="XP_038747194.1">
    <property type="nucleotide sequence ID" value="XM_038887587.1"/>
</dbReference>
<keyword evidence="3" id="KW-1185">Reference proteome</keyword>
<organism evidence="2 3">
    <name type="scientific">Colletotrichum karsti</name>
    <dbReference type="NCBI Taxonomy" id="1095194"/>
    <lineage>
        <taxon>Eukaryota</taxon>
        <taxon>Fungi</taxon>
        <taxon>Dikarya</taxon>
        <taxon>Ascomycota</taxon>
        <taxon>Pezizomycotina</taxon>
        <taxon>Sordariomycetes</taxon>
        <taxon>Hypocreomycetidae</taxon>
        <taxon>Glomerellales</taxon>
        <taxon>Glomerellaceae</taxon>
        <taxon>Colletotrichum</taxon>
        <taxon>Colletotrichum boninense species complex</taxon>
    </lineage>
</organism>
<name>A0A9P6I5M5_9PEZI</name>
<protein>
    <submittedName>
        <fullName evidence="2">Uncharacterized protein</fullName>
    </submittedName>
</protein>
<evidence type="ECO:0000313" key="3">
    <source>
        <dbReference type="Proteomes" id="UP000781932"/>
    </source>
</evidence>
<gene>
    <name evidence="2" type="ORF">CkaCkLH20_04868</name>
</gene>
<feature type="compositionally biased region" description="Low complexity" evidence="1">
    <location>
        <begin position="20"/>
        <end position="39"/>
    </location>
</feature>
<dbReference type="Proteomes" id="UP000781932">
    <property type="component" value="Unassembled WGS sequence"/>
</dbReference>
<dbReference type="AlphaFoldDB" id="A0A9P6I5M5"/>
<proteinExistence type="predicted"/>
<feature type="region of interest" description="Disordered" evidence="1">
    <location>
        <begin position="18"/>
        <end position="75"/>
    </location>
</feature>
<evidence type="ECO:0000256" key="1">
    <source>
        <dbReference type="SAM" id="MobiDB-lite"/>
    </source>
</evidence>
<comment type="caution">
    <text evidence="2">The sequence shown here is derived from an EMBL/GenBank/DDBJ whole genome shotgun (WGS) entry which is preliminary data.</text>
</comment>
<reference evidence="2" key="1">
    <citation type="submission" date="2020-03" db="EMBL/GenBank/DDBJ databases">
        <authorList>
            <person name="He L."/>
        </authorList>
    </citation>
    <scope>NUCLEOTIDE SEQUENCE</scope>
    <source>
        <strain evidence="2">CkLH20</strain>
    </source>
</reference>